<dbReference type="EMBL" id="DQID01000338">
    <property type="protein sequence ID" value="HCT15726.1"/>
    <property type="molecule type" value="Genomic_DNA"/>
</dbReference>
<feature type="region of interest" description="Disordered" evidence="1">
    <location>
        <begin position="183"/>
        <end position="219"/>
    </location>
</feature>
<comment type="caution">
    <text evidence="2">The sequence shown here is derived from an EMBL/GenBank/DDBJ whole genome shotgun (WGS) entry which is preliminary data.</text>
</comment>
<evidence type="ECO:0000313" key="2">
    <source>
        <dbReference type="EMBL" id="HCT15726.1"/>
    </source>
</evidence>
<evidence type="ECO:0000256" key="1">
    <source>
        <dbReference type="SAM" id="MobiDB-lite"/>
    </source>
</evidence>
<dbReference type="AlphaFoldDB" id="A0A3D4T2G0"/>
<dbReference type="STRING" id="863239.GCA_000213935_01427"/>
<protein>
    <submittedName>
        <fullName evidence="2">Uncharacterized protein</fullName>
    </submittedName>
</protein>
<feature type="compositionally biased region" description="Basic and acidic residues" evidence="1">
    <location>
        <begin position="185"/>
        <end position="217"/>
    </location>
</feature>
<gene>
    <name evidence="2" type="ORF">DIW82_13330</name>
</gene>
<organism evidence="2 3">
    <name type="scientific">Corynebacterium nuruki</name>
    <dbReference type="NCBI Taxonomy" id="1032851"/>
    <lineage>
        <taxon>Bacteria</taxon>
        <taxon>Bacillati</taxon>
        <taxon>Actinomycetota</taxon>
        <taxon>Actinomycetes</taxon>
        <taxon>Mycobacteriales</taxon>
        <taxon>Corynebacteriaceae</taxon>
        <taxon>Corynebacterium</taxon>
    </lineage>
</organism>
<name>A0A3D4T2G0_9CORY</name>
<evidence type="ECO:0000313" key="3">
    <source>
        <dbReference type="Proteomes" id="UP000261739"/>
    </source>
</evidence>
<proteinExistence type="predicted"/>
<reference evidence="2 3" key="1">
    <citation type="journal article" date="2018" name="Nat. Biotechnol.">
        <title>A standardized bacterial taxonomy based on genome phylogeny substantially revises the tree of life.</title>
        <authorList>
            <person name="Parks D.H."/>
            <person name="Chuvochina M."/>
            <person name="Waite D.W."/>
            <person name="Rinke C."/>
            <person name="Skarshewski A."/>
            <person name="Chaumeil P.A."/>
            <person name="Hugenholtz P."/>
        </authorList>
    </citation>
    <scope>NUCLEOTIDE SEQUENCE [LARGE SCALE GENOMIC DNA]</scope>
    <source>
        <strain evidence="2">UBA11247</strain>
    </source>
</reference>
<dbReference type="Proteomes" id="UP000261739">
    <property type="component" value="Unassembled WGS sequence"/>
</dbReference>
<accession>A0A3D4T2G0</accession>
<sequence>MDGMTFPMTQLTAPGTRPVTLLKRAAALTAAAGLAAGLAACSSDDDGGAGSSGGADFSGFTATAEAAGYSCTELKDAEDPTTGLKNGLSCMPPADRIGTDPVFTLFGTSDVASGKEAAQKAVEKAGGAGGTAEGLDDAVQRNMFAAVDGDGLVGVCIDQDDSCARVLPGMKLTVTKLDGAMGVEENSRKKQEEAQREADEKQRASEEAEAKATEEAQKYTGWKNADEAVRQMEVWDIYCGEPEEDQGFTGTGCGTGDNILVFGDHDKLVDKLKEMSGIEDKDAAQLTHVSDGDWTMLCYPDTPQDCETVADRTGKKVEPGL</sequence>